<evidence type="ECO:0000313" key="1">
    <source>
        <dbReference type="EMBL" id="MDT0496088.1"/>
    </source>
</evidence>
<gene>
    <name evidence="1" type="ORF">RM530_01730</name>
</gene>
<evidence type="ECO:0000313" key="2">
    <source>
        <dbReference type="Proteomes" id="UP001254608"/>
    </source>
</evidence>
<keyword evidence="2" id="KW-1185">Reference proteome</keyword>
<name>A0ABU2WDY4_9GAMM</name>
<proteinExistence type="predicted"/>
<dbReference type="RefSeq" id="WP_311363480.1">
    <property type="nucleotide sequence ID" value="NZ_JAVRIC010000002.1"/>
</dbReference>
<organism evidence="1 2">
    <name type="scientific">Banduia mediterranea</name>
    <dbReference type="NCBI Taxonomy" id="3075609"/>
    <lineage>
        <taxon>Bacteria</taxon>
        <taxon>Pseudomonadati</taxon>
        <taxon>Pseudomonadota</taxon>
        <taxon>Gammaproteobacteria</taxon>
        <taxon>Nevskiales</taxon>
        <taxon>Algiphilaceae</taxon>
        <taxon>Banduia</taxon>
    </lineage>
</organism>
<accession>A0ABU2WDY4</accession>
<sequence length="124" mass="13655">MTLAGVYEPGLNGARIRLPGDPNDSASDGRRSYIRTRTRAGRVLETALLALETYEAIGAGDRRGRAEHAALVQVAADSLWQFLVQREACGLTDHRSVDEYFSIPSIVWKRIGVQPSPTDEVRMS</sequence>
<reference evidence="1 2" key="1">
    <citation type="submission" date="2023-09" db="EMBL/GenBank/DDBJ databases">
        <authorList>
            <person name="Rey-Velasco X."/>
        </authorList>
    </citation>
    <scope>NUCLEOTIDE SEQUENCE [LARGE SCALE GENOMIC DNA]</scope>
    <source>
        <strain evidence="1 2">W345</strain>
    </source>
</reference>
<dbReference type="EMBL" id="JAVRIC010000002">
    <property type="protein sequence ID" value="MDT0496088.1"/>
    <property type="molecule type" value="Genomic_DNA"/>
</dbReference>
<dbReference type="Proteomes" id="UP001254608">
    <property type="component" value="Unassembled WGS sequence"/>
</dbReference>
<protein>
    <submittedName>
        <fullName evidence="1">Uncharacterized protein</fullName>
    </submittedName>
</protein>
<comment type="caution">
    <text evidence="1">The sequence shown here is derived from an EMBL/GenBank/DDBJ whole genome shotgun (WGS) entry which is preliminary data.</text>
</comment>